<proteinExistence type="predicted"/>
<sequence>MYLDLPTTDSCNFIFQRCRKSLNQQKRSINFTGVVLIMRCQIVFCF</sequence>
<evidence type="ECO:0000313" key="1">
    <source>
        <dbReference type="EMBL" id="JAD40445.1"/>
    </source>
</evidence>
<protein>
    <submittedName>
        <fullName evidence="1">Uncharacterized protein</fullName>
    </submittedName>
</protein>
<accession>A0A0A8ZUJ3</accession>
<dbReference type="EMBL" id="GBRH01257450">
    <property type="protein sequence ID" value="JAD40445.1"/>
    <property type="molecule type" value="Transcribed_RNA"/>
</dbReference>
<organism evidence="1">
    <name type="scientific">Arundo donax</name>
    <name type="common">Giant reed</name>
    <name type="synonym">Donax arundinaceus</name>
    <dbReference type="NCBI Taxonomy" id="35708"/>
    <lineage>
        <taxon>Eukaryota</taxon>
        <taxon>Viridiplantae</taxon>
        <taxon>Streptophyta</taxon>
        <taxon>Embryophyta</taxon>
        <taxon>Tracheophyta</taxon>
        <taxon>Spermatophyta</taxon>
        <taxon>Magnoliopsida</taxon>
        <taxon>Liliopsida</taxon>
        <taxon>Poales</taxon>
        <taxon>Poaceae</taxon>
        <taxon>PACMAD clade</taxon>
        <taxon>Arundinoideae</taxon>
        <taxon>Arundineae</taxon>
        <taxon>Arundo</taxon>
    </lineage>
</organism>
<reference evidence="1" key="2">
    <citation type="journal article" date="2015" name="Data Brief">
        <title>Shoot transcriptome of the giant reed, Arundo donax.</title>
        <authorList>
            <person name="Barrero R.A."/>
            <person name="Guerrero F.D."/>
            <person name="Moolhuijzen P."/>
            <person name="Goolsby J.A."/>
            <person name="Tidwell J."/>
            <person name="Bellgard S.E."/>
            <person name="Bellgard M.I."/>
        </authorList>
    </citation>
    <scope>NUCLEOTIDE SEQUENCE</scope>
    <source>
        <tissue evidence="1">Shoot tissue taken approximately 20 cm above the soil surface</tissue>
    </source>
</reference>
<reference evidence="1" key="1">
    <citation type="submission" date="2014-09" db="EMBL/GenBank/DDBJ databases">
        <authorList>
            <person name="Magalhaes I.L.F."/>
            <person name="Oliveira U."/>
            <person name="Santos F.R."/>
            <person name="Vidigal T.H.D.A."/>
            <person name="Brescovit A.D."/>
            <person name="Santos A.J."/>
        </authorList>
    </citation>
    <scope>NUCLEOTIDE SEQUENCE</scope>
    <source>
        <tissue evidence="1">Shoot tissue taken approximately 20 cm above the soil surface</tissue>
    </source>
</reference>
<name>A0A0A8ZUJ3_ARUDO</name>
<dbReference type="AlphaFoldDB" id="A0A0A8ZUJ3"/>